<name>A0ABW4SIP9_9BACL</name>
<dbReference type="Pfam" id="PF14106">
    <property type="entry name" value="DUF4279"/>
    <property type="match status" value="1"/>
</dbReference>
<comment type="caution">
    <text evidence="1">The sequence shown here is derived from an EMBL/GenBank/DDBJ whole genome shotgun (WGS) entry which is preliminary data.</text>
</comment>
<gene>
    <name evidence="1" type="ORF">ACFSFY_13165</name>
</gene>
<protein>
    <submittedName>
        <fullName evidence="1">DUF4279 domain-containing protein</fullName>
    </submittedName>
</protein>
<reference evidence="2" key="1">
    <citation type="journal article" date="2019" name="Int. J. Syst. Evol. Microbiol.">
        <title>The Global Catalogue of Microorganisms (GCM) 10K type strain sequencing project: providing services to taxonomists for standard genome sequencing and annotation.</title>
        <authorList>
            <consortium name="The Broad Institute Genomics Platform"/>
            <consortium name="The Broad Institute Genome Sequencing Center for Infectious Disease"/>
            <person name="Wu L."/>
            <person name="Ma J."/>
        </authorList>
    </citation>
    <scope>NUCLEOTIDE SEQUENCE [LARGE SCALE GENOMIC DNA]</scope>
    <source>
        <strain evidence="2">CGMCC 4.7177</strain>
    </source>
</reference>
<dbReference type="InterPro" id="IPR025459">
    <property type="entry name" value="DUF4279"/>
</dbReference>
<dbReference type="RefSeq" id="WP_381538730.1">
    <property type="nucleotide sequence ID" value="NZ_JBHUGI010000032.1"/>
</dbReference>
<accession>A0ABW4SIP9</accession>
<evidence type="ECO:0000313" key="2">
    <source>
        <dbReference type="Proteomes" id="UP001597218"/>
    </source>
</evidence>
<keyword evidence="2" id="KW-1185">Reference proteome</keyword>
<proteinExistence type="predicted"/>
<dbReference type="EMBL" id="JBHUGI010000032">
    <property type="protein sequence ID" value="MFD1928986.1"/>
    <property type="molecule type" value="Genomic_DNA"/>
</dbReference>
<organism evidence="1 2">
    <name type="scientific">Sporosarcina siberiensis</name>
    <dbReference type="NCBI Taxonomy" id="1365606"/>
    <lineage>
        <taxon>Bacteria</taxon>
        <taxon>Bacillati</taxon>
        <taxon>Bacillota</taxon>
        <taxon>Bacilli</taxon>
        <taxon>Bacillales</taxon>
        <taxon>Caryophanaceae</taxon>
        <taxon>Sporosarcina</taxon>
    </lineage>
</organism>
<dbReference type="Proteomes" id="UP001597218">
    <property type="component" value="Unassembled WGS sequence"/>
</dbReference>
<evidence type="ECO:0000313" key="1">
    <source>
        <dbReference type="EMBL" id="MFD1928986.1"/>
    </source>
</evidence>
<sequence>MNKKTTVEVYLDFRKFEPDWDFSLTAITDKLEISPTETVKVDEWATSKRRSTITQWQYSTGVIETTDFEKELQKVVSIFKNKVDIINELKDELGLKTSFCAVTNVYDGRSPGYSFPIEVMKFAVSIDTLIEIDEYVYGFSEDDLDDE</sequence>